<dbReference type="GeneID" id="5971821"/>
<feature type="signal peptide" evidence="2">
    <location>
        <begin position="1"/>
        <end position="19"/>
    </location>
</feature>
<organism evidence="3 4">
    <name type="scientific">Phaeosphaeria nodorum (strain SN15 / ATCC MYA-4574 / FGSC 10173)</name>
    <name type="common">Glume blotch fungus</name>
    <name type="synonym">Parastagonospora nodorum</name>
    <dbReference type="NCBI Taxonomy" id="321614"/>
    <lineage>
        <taxon>Eukaryota</taxon>
        <taxon>Fungi</taxon>
        <taxon>Dikarya</taxon>
        <taxon>Ascomycota</taxon>
        <taxon>Pezizomycotina</taxon>
        <taxon>Dothideomycetes</taxon>
        <taxon>Pleosporomycetidae</taxon>
        <taxon>Pleosporales</taxon>
        <taxon>Pleosporineae</taxon>
        <taxon>Phaeosphaeriaceae</taxon>
        <taxon>Parastagonospora</taxon>
    </lineage>
</organism>
<proteinExistence type="predicted"/>
<evidence type="ECO:0008006" key="5">
    <source>
        <dbReference type="Google" id="ProtNLM"/>
    </source>
</evidence>
<dbReference type="KEGG" id="pno:SNOG_04538"/>
<reference evidence="4" key="1">
    <citation type="journal article" date="2007" name="Plant Cell">
        <title>Dothideomycete-plant interactions illuminated by genome sequencing and EST analysis of the wheat pathogen Stagonospora nodorum.</title>
        <authorList>
            <person name="Hane J.K."/>
            <person name="Lowe R.G."/>
            <person name="Solomon P.S."/>
            <person name="Tan K.C."/>
            <person name="Schoch C.L."/>
            <person name="Spatafora J.W."/>
            <person name="Crous P.W."/>
            <person name="Kodira C."/>
            <person name="Birren B.W."/>
            <person name="Galagan J.E."/>
            <person name="Torriani S.F."/>
            <person name="McDonald B.A."/>
            <person name="Oliver R.P."/>
        </authorList>
    </citation>
    <scope>NUCLEOTIDE SEQUENCE [LARGE SCALE GENOMIC DNA]</scope>
    <source>
        <strain evidence="4">SN15 / ATCC MYA-4574 / FGSC 10173</strain>
    </source>
</reference>
<dbReference type="EMBL" id="CH445330">
    <property type="protein sequence ID" value="EAT88298.1"/>
    <property type="molecule type" value="Genomic_DNA"/>
</dbReference>
<evidence type="ECO:0000256" key="2">
    <source>
        <dbReference type="SAM" id="SignalP"/>
    </source>
</evidence>
<protein>
    <recommendedName>
        <fullName evidence="5">Secreted protein</fullName>
    </recommendedName>
</protein>
<dbReference type="InParanoid" id="Q0UUM6"/>
<sequence length="105" mass="11462">MTQAPGLCFLSLMLAPLRFRLPEAGRALHESERGTPPVKPATAHDSINRAARLDLGLVAQAERDEWMLHSNVWASVCLFPCLPRHDSGRGEPPTPKVPGPTGFLQ</sequence>
<feature type="region of interest" description="Disordered" evidence="1">
    <location>
        <begin position="85"/>
        <end position="105"/>
    </location>
</feature>
<evidence type="ECO:0000313" key="3">
    <source>
        <dbReference type="EMBL" id="EAT88298.1"/>
    </source>
</evidence>
<dbReference type="AlphaFoldDB" id="Q0UUM6"/>
<keyword evidence="2" id="KW-0732">Signal</keyword>
<dbReference type="HOGENOM" id="CLU_2237563_0_0_1"/>
<dbReference type="RefSeq" id="XP_001794953.1">
    <property type="nucleotide sequence ID" value="XM_001794901.1"/>
</dbReference>
<accession>Q0UUM6</accession>
<dbReference type="Proteomes" id="UP000001055">
    <property type="component" value="Unassembled WGS sequence"/>
</dbReference>
<name>Q0UUM6_PHANO</name>
<evidence type="ECO:0000256" key="1">
    <source>
        <dbReference type="SAM" id="MobiDB-lite"/>
    </source>
</evidence>
<evidence type="ECO:0000313" key="4">
    <source>
        <dbReference type="Proteomes" id="UP000001055"/>
    </source>
</evidence>
<gene>
    <name evidence="3" type="ORF">SNOG_04538</name>
</gene>
<feature type="chain" id="PRO_5004178143" description="Secreted protein" evidence="2">
    <location>
        <begin position="20"/>
        <end position="105"/>
    </location>
</feature>